<dbReference type="Proteomes" id="UP001174136">
    <property type="component" value="Unassembled WGS sequence"/>
</dbReference>
<accession>A0AA47NTM1</accession>
<comment type="caution">
    <text evidence="1">The sequence shown here is derived from an EMBL/GenBank/DDBJ whole genome shotgun (WGS) entry which is preliminary data.</text>
</comment>
<keyword evidence="2" id="KW-1185">Reference proteome</keyword>
<sequence>MSVVCSFRRKLKVFKEGLQADWKFSLGQPLLLLGQKTFLITEVRGFSKEVTQTFKWAHAGSLQIKLIDLQAYVALREHFGVTDPATFWLQTVSETVFPGLTKVTLYTLTMFSPS</sequence>
<proteinExistence type="predicted"/>
<dbReference type="EMBL" id="JAOPHQ010005120">
    <property type="protein sequence ID" value="KAK0136940.1"/>
    <property type="molecule type" value="Genomic_DNA"/>
</dbReference>
<name>A0AA47NTM1_MERPO</name>
<evidence type="ECO:0000313" key="2">
    <source>
        <dbReference type="Proteomes" id="UP001174136"/>
    </source>
</evidence>
<protein>
    <submittedName>
        <fullName evidence="1">Uncharacterized protein</fullName>
    </submittedName>
</protein>
<evidence type="ECO:0000313" key="1">
    <source>
        <dbReference type="EMBL" id="KAK0136940.1"/>
    </source>
</evidence>
<dbReference type="AlphaFoldDB" id="A0AA47NTM1"/>
<reference evidence="1" key="1">
    <citation type="journal article" date="2023" name="Front. Mar. Sci.">
        <title>A new Merluccius polli reference genome to investigate the effects of global change in West African waters.</title>
        <authorList>
            <person name="Mateo J.L."/>
            <person name="Blanco-Fernandez C."/>
            <person name="Garcia-Vazquez E."/>
            <person name="Machado-Schiaffino G."/>
        </authorList>
    </citation>
    <scope>NUCLEOTIDE SEQUENCE</scope>
    <source>
        <strain evidence="1">C29</strain>
        <tissue evidence="1">Fin</tissue>
    </source>
</reference>
<gene>
    <name evidence="1" type="ORF">N1851_026873</name>
</gene>
<organism evidence="1 2">
    <name type="scientific">Merluccius polli</name>
    <name type="common">Benguela hake</name>
    <name type="synonym">Merluccius cadenati</name>
    <dbReference type="NCBI Taxonomy" id="89951"/>
    <lineage>
        <taxon>Eukaryota</taxon>
        <taxon>Metazoa</taxon>
        <taxon>Chordata</taxon>
        <taxon>Craniata</taxon>
        <taxon>Vertebrata</taxon>
        <taxon>Euteleostomi</taxon>
        <taxon>Actinopterygii</taxon>
        <taxon>Neopterygii</taxon>
        <taxon>Teleostei</taxon>
        <taxon>Neoteleostei</taxon>
        <taxon>Acanthomorphata</taxon>
        <taxon>Zeiogadaria</taxon>
        <taxon>Gadariae</taxon>
        <taxon>Gadiformes</taxon>
        <taxon>Gadoidei</taxon>
        <taxon>Merlucciidae</taxon>
        <taxon>Merluccius</taxon>
    </lineage>
</organism>